<dbReference type="EMBL" id="JBITYG010000003">
    <property type="protein sequence ID" value="MFI9101281.1"/>
    <property type="molecule type" value="Genomic_DNA"/>
</dbReference>
<reference evidence="1 2" key="1">
    <citation type="submission" date="2024-10" db="EMBL/GenBank/DDBJ databases">
        <title>The Natural Products Discovery Center: Release of the First 8490 Sequenced Strains for Exploring Actinobacteria Biosynthetic Diversity.</title>
        <authorList>
            <person name="Kalkreuter E."/>
            <person name="Kautsar S.A."/>
            <person name="Yang D."/>
            <person name="Bader C.D."/>
            <person name="Teijaro C.N."/>
            <person name="Fluegel L."/>
            <person name="Davis C.M."/>
            <person name="Simpson J.R."/>
            <person name="Lauterbach L."/>
            <person name="Steele A.D."/>
            <person name="Gui C."/>
            <person name="Meng S."/>
            <person name="Li G."/>
            <person name="Viehrig K."/>
            <person name="Ye F."/>
            <person name="Su P."/>
            <person name="Kiefer A.F."/>
            <person name="Nichols A."/>
            <person name="Cepeda A.J."/>
            <person name="Yan W."/>
            <person name="Fan B."/>
            <person name="Jiang Y."/>
            <person name="Adhikari A."/>
            <person name="Zheng C.-J."/>
            <person name="Schuster L."/>
            <person name="Cowan T.M."/>
            <person name="Smanski M.J."/>
            <person name="Chevrette M.G."/>
            <person name="De Carvalho L.P.S."/>
            <person name="Shen B."/>
        </authorList>
    </citation>
    <scope>NUCLEOTIDE SEQUENCE [LARGE SCALE GENOMIC DNA]</scope>
    <source>
        <strain evidence="1 2">NPDC053399</strain>
    </source>
</reference>
<comment type="caution">
    <text evidence="1">The sequence shown here is derived from an EMBL/GenBank/DDBJ whole genome shotgun (WGS) entry which is preliminary data.</text>
</comment>
<gene>
    <name evidence="1" type="ORF">ACIGXA_12220</name>
</gene>
<accession>A0ABW8C7A3</accession>
<keyword evidence="2" id="KW-1185">Reference proteome</keyword>
<evidence type="ECO:0000313" key="2">
    <source>
        <dbReference type="Proteomes" id="UP001614394"/>
    </source>
</evidence>
<proteinExistence type="predicted"/>
<protein>
    <submittedName>
        <fullName evidence="1">Uncharacterized protein</fullName>
    </submittedName>
</protein>
<sequence length="774" mass="80664">MADAKRGYGLPLAAVAALAPAERNEVLEQFTPAARGPRWRRRAAAVLPPAAAEPLIRDLRDSHRVHERAQAWPVLLTSAQLQDDPAEFARIVASCERAWHDQEMVRHAALTQAAATPARLLGAVPPHCLRDMALTTVQSRDSTARTLAAAERWLRRTVTVAAAGGDGERAAAVALLLTGIVADPRRAGGAVPLKLGDHAPRLVWEAARRTDPRPRHLVALAELLAGNGDPVPELDALVGSIALSDGDPQLAARAADVWLAAPGTRAERCGRLIAADPAFASVPRVQHTLANRRTDLLDVVLDPGATTRTAWVPALPRSVTGRWLPHQRALLDRRLVAVAADEDATLRRRADAAVLLRDDLLLRCLVDDAPQPVAAAALTALGGLGTGALGLLLEHAAGAGVRGKAAMAAVRRLLGTMPGSAAVALFAPVVSDRTAPVGTRKEAARALAELTELPGESAFTALLAGWDAPGQHRDVLAVLARPLVGRIDRPPVAARLAAQLHQPAVRDAVITSDADVVPGDLRGAYARFVAGLVPGAEPAIAGAVCRAMWQHRDWPAEEVAGPLAAAVADPGRPAGLRESAAAVLTGFAGSPAGLAASRTALDALGVQGGAGPADVRRSALRILHHLVKRYGQPSAVVLDSVTDALLRAGLRRTATATALDAALAAMRAGDPGPDRWDRWLGLVADHPHGLDLGQRQYLDHGREPLPPAVHETVVSLRGRGAPAAGLVAVEVVGAAGRRSGWQAPWPAELAALCADPDPGVAESALLVDVERSSG</sequence>
<organism evidence="1 2">
    <name type="scientific">Streptomyces fildesensis</name>
    <dbReference type="NCBI Taxonomy" id="375757"/>
    <lineage>
        <taxon>Bacteria</taxon>
        <taxon>Bacillati</taxon>
        <taxon>Actinomycetota</taxon>
        <taxon>Actinomycetes</taxon>
        <taxon>Kitasatosporales</taxon>
        <taxon>Streptomycetaceae</taxon>
        <taxon>Streptomyces</taxon>
    </lineage>
</organism>
<name>A0ABW8C7A3_9ACTN</name>
<evidence type="ECO:0000313" key="1">
    <source>
        <dbReference type="EMBL" id="MFI9101281.1"/>
    </source>
</evidence>
<dbReference type="RefSeq" id="WP_399647587.1">
    <property type="nucleotide sequence ID" value="NZ_JBITYG010000003.1"/>
</dbReference>
<dbReference type="Proteomes" id="UP001614394">
    <property type="component" value="Unassembled WGS sequence"/>
</dbReference>